<proteinExistence type="predicted"/>
<evidence type="ECO:0008006" key="4">
    <source>
        <dbReference type="Google" id="ProtNLM"/>
    </source>
</evidence>
<accession>A0ABP5MST3</accession>
<sequence>MSQNPSSVPAANDDGGRNTRRARLALLIAAVGFAVLGLLSLVAVLFSAWAGAEAWPGFVTAAYFFLPLGFLLMAASVVVSVLRRGRS</sequence>
<comment type="caution">
    <text evidence="2">The sequence shown here is derived from an EMBL/GenBank/DDBJ whole genome shotgun (WGS) entry which is preliminary data.</text>
</comment>
<name>A0ABP5MST3_9MICC</name>
<dbReference type="Proteomes" id="UP001500974">
    <property type="component" value="Unassembled WGS sequence"/>
</dbReference>
<keyword evidence="1" id="KW-0812">Transmembrane</keyword>
<evidence type="ECO:0000256" key="1">
    <source>
        <dbReference type="SAM" id="Phobius"/>
    </source>
</evidence>
<feature type="transmembrane region" description="Helical" evidence="1">
    <location>
        <begin position="61"/>
        <end position="82"/>
    </location>
</feature>
<keyword evidence="3" id="KW-1185">Reference proteome</keyword>
<reference evidence="3" key="1">
    <citation type="journal article" date="2019" name="Int. J. Syst. Evol. Microbiol.">
        <title>The Global Catalogue of Microorganisms (GCM) 10K type strain sequencing project: providing services to taxonomists for standard genome sequencing and annotation.</title>
        <authorList>
            <consortium name="The Broad Institute Genomics Platform"/>
            <consortium name="The Broad Institute Genome Sequencing Center for Infectious Disease"/>
            <person name="Wu L."/>
            <person name="Ma J."/>
        </authorList>
    </citation>
    <scope>NUCLEOTIDE SEQUENCE [LARGE SCALE GENOMIC DNA]</scope>
    <source>
        <strain evidence="3">JCM 14917</strain>
    </source>
</reference>
<organism evidence="2 3">
    <name type="scientific">Arthrobacter parietis</name>
    <dbReference type="NCBI Taxonomy" id="271434"/>
    <lineage>
        <taxon>Bacteria</taxon>
        <taxon>Bacillati</taxon>
        <taxon>Actinomycetota</taxon>
        <taxon>Actinomycetes</taxon>
        <taxon>Micrococcales</taxon>
        <taxon>Micrococcaceae</taxon>
        <taxon>Arthrobacter</taxon>
    </lineage>
</organism>
<dbReference type="RefSeq" id="WP_277358929.1">
    <property type="nucleotide sequence ID" value="NZ_BAAAON010000003.1"/>
</dbReference>
<evidence type="ECO:0000313" key="3">
    <source>
        <dbReference type="Proteomes" id="UP001500974"/>
    </source>
</evidence>
<evidence type="ECO:0000313" key="2">
    <source>
        <dbReference type="EMBL" id="GAA2177578.1"/>
    </source>
</evidence>
<keyword evidence="1" id="KW-1133">Transmembrane helix</keyword>
<feature type="transmembrane region" description="Helical" evidence="1">
    <location>
        <begin position="24"/>
        <end position="49"/>
    </location>
</feature>
<protein>
    <recommendedName>
        <fullName evidence="4">Multidrug ABC transporter ATPase</fullName>
    </recommendedName>
</protein>
<gene>
    <name evidence="2" type="ORF">GCM10009784_28810</name>
</gene>
<dbReference type="EMBL" id="BAAAON010000003">
    <property type="protein sequence ID" value="GAA2177578.1"/>
    <property type="molecule type" value="Genomic_DNA"/>
</dbReference>
<keyword evidence="1" id="KW-0472">Membrane</keyword>